<accession>A0A975BL08</accession>
<reference evidence="7" key="1">
    <citation type="journal article" date="2021" name="Microb. Physiol.">
        <title>Proteogenomic Insights into the Physiology of Marine, Sulfate-Reducing, Filamentous Desulfonema limicola and Desulfonema magnum.</title>
        <authorList>
            <person name="Schnaars V."/>
            <person name="Wohlbrand L."/>
            <person name="Scheve S."/>
            <person name="Hinrichs C."/>
            <person name="Reinhardt R."/>
            <person name="Rabus R."/>
        </authorList>
    </citation>
    <scope>NUCLEOTIDE SEQUENCE</scope>
    <source>
        <strain evidence="7">4be13</strain>
    </source>
</reference>
<dbReference type="PANTHER" id="PTHR24422:SF10">
    <property type="entry name" value="CHEMOTAXIS PROTEIN METHYLTRANSFERASE 2"/>
    <property type="match status" value="1"/>
</dbReference>
<dbReference type="SMART" id="SM00138">
    <property type="entry name" value="MeTrc"/>
    <property type="match status" value="1"/>
</dbReference>
<name>A0A975BL08_9BACT</name>
<dbReference type="KEGG" id="dmm:dnm_032570"/>
<dbReference type="SUPFAM" id="SSF47757">
    <property type="entry name" value="Chemotaxis receptor methyltransferase CheR, N-terminal domain"/>
    <property type="match status" value="1"/>
</dbReference>
<evidence type="ECO:0000256" key="4">
    <source>
        <dbReference type="ARBA" id="ARBA00022679"/>
    </source>
</evidence>
<dbReference type="InterPro" id="IPR036804">
    <property type="entry name" value="CheR_N_sf"/>
</dbReference>
<organism evidence="7 8">
    <name type="scientific">Desulfonema magnum</name>
    <dbReference type="NCBI Taxonomy" id="45655"/>
    <lineage>
        <taxon>Bacteria</taxon>
        <taxon>Pseudomonadati</taxon>
        <taxon>Thermodesulfobacteriota</taxon>
        <taxon>Desulfobacteria</taxon>
        <taxon>Desulfobacterales</taxon>
        <taxon>Desulfococcaceae</taxon>
        <taxon>Desulfonema</taxon>
    </lineage>
</organism>
<dbReference type="InterPro" id="IPR029063">
    <property type="entry name" value="SAM-dependent_MTases_sf"/>
</dbReference>
<dbReference type="Gene3D" id="1.10.155.10">
    <property type="entry name" value="Chemotaxis receptor methyltransferase CheR, N-terminal domain"/>
    <property type="match status" value="1"/>
</dbReference>
<sequence>MEYPLNKILEELRRARGIDFSNYRTAILTKRLSARMTRLSIKDPFKYLERLWADPSECDCLIDAIAIKVSSFFRDPIVFETIAQRVLPRIIEINRHSKMSQIRVWSAGAASGEEAYSIAILIHELLANEAIQWHPYIFATDISRESLKKAEAGRYPRESLKNTKVGILDKYFTVKDNVYEIRPVIRKMVRFSHDDLTSKDRIAPADSVFGAFDLILCRNVIIYFSSELQKRVLHKLYNALARGGFLILGNSESLDPETERRLIFTDSRNCIFQKPA</sequence>
<proteinExistence type="predicted"/>
<evidence type="ECO:0000259" key="6">
    <source>
        <dbReference type="PROSITE" id="PS50123"/>
    </source>
</evidence>
<dbReference type="InterPro" id="IPR050903">
    <property type="entry name" value="Bact_Chemotaxis_MeTrfase"/>
</dbReference>
<dbReference type="InterPro" id="IPR022642">
    <property type="entry name" value="CheR_C"/>
</dbReference>
<keyword evidence="5" id="KW-0949">S-adenosyl-L-methionine</keyword>
<keyword evidence="4" id="KW-0808">Transferase</keyword>
<dbReference type="EMBL" id="CP061800">
    <property type="protein sequence ID" value="QTA87227.1"/>
    <property type="molecule type" value="Genomic_DNA"/>
</dbReference>
<dbReference type="InterPro" id="IPR022641">
    <property type="entry name" value="CheR_N"/>
</dbReference>
<protein>
    <recommendedName>
        <fullName evidence="2">protein-glutamate O-methyltransferase</fullName>
        <ecNumber evidence="2">2.1.1.80</ecNumber>
    </recommendedName>
</protein>
<dbReference type="PANTHER" id="PTHR24422">
    <property type="entry name" value="CHEMOTAXIS PROTEIN METHYLTRANSFERASE"/>
    <property type="match status" value="1"/>
</dbReference>
<dbReference type="PRINTS" id="PR00996">
    <property type="entry name" value="CHERMTFRASE"/>
</dbReference>
<dbReference type="PROSITE" id="PS50123">
    <property type="entry name" value="CHER"/>
    <property type="match status" value="1"/>
</dbReference>
<dbReference type="GO" id="GO:0032259">
    <property type="term" value="P:methylation"/>
    <property type="evidence" value="ECO:0007669"/>
    <property type="project" value="UniProtKB-KW"/>
</dbReference>
<dbReference type="Pfam" id="PF03705">
    <property type="entry name" value="CheR_N"/>
    <property type="match status" value="1"/>
</dbReference>
<dbReference type="Proteomes" id="UP000663722">
    <property type="component" value="Chromosome"/>
</dbReference>
<gene>
    <name evidence="7" type="ORF">dnm_032570</name>
</gene>
<comment type="catalytic activity">
    <reaction evidence="1">
        <text>L-glutamyl-[protein] + S-adenosyl-L-methionine = [protein]-L-glutamate 5-O-methyl ester + S-adenosyl-L-homocysteine</text>
        <dbReference type="Rhea" id="RHEA:24452"/>
        <dbReference type="Rhea" id="RHEA-COMP:10208"/>
        <dbReference type="Rhea" id="RHEA-COMP:10311"/>
        <dbReference type="ChEBI" id="CHEBI:29973"/>
        <dbReference type="ChEBI" id="CHEBI:57856"/>
        <dbReference type="ChEBI" id="CHEBI:59789"/>
        <dbReference type="ChEBI" id="CHEBI:82795"/>
        <dbReference type="EC" id="2.1.1.80"/>
    </reaction>
</comment>
<dbReference type="Pfam" id="PF01739">
    <property type="entry name" value="CheR"/>
    <property type="match status" value="1"/>
</dbReference>
<evidence type="ECO:0000256" key="1">
    <source>
        <dbReference type="ARBA" id="ARBA00001541"/>
    </source>
</evidence>
<keyword evidence="3 7" id="KW-0489">Methyltransferase</keyword>
<dbReference type="GO" id="GO:0008983">
    <property type="term" value="F:protein-glutamate O-methyltransferase activity"/>
    <property type="evidence" value="ECO:0007669"/>
    <property type="project" value="UniProtKB-EC"/>
</dbReference>
<dbReference type="SUPFAM" id="SSF53335">
    <property type="entry name" value="S-adenosyl-L-methionine-dependent methyltransferases"/>
    <property type="match status" value="1"/>
</dbReference>
<evidence type="ECO:0000256" key="2">
    <source>
        <dbReference type="ARBA" id="ARBA00012534"/>
    </source>
</evidence>
<dbReference type="CDD" id="cd02440">
    <property type="entry name" value="AdoMet_MTases"/>
    <property type="match status" value="1"/>
</dbReference>
<dbReference type="InterPro" id="IPR000780">
    <property type="entry name" value="CheR_MeTrfase"/>
</dbReference>
<dbReference type="RefSeq" id="WP_207682518.1">
    <property type="nucleotide sequence ID" value="NZ_CP061800.1"/>
</dbReference>
<dbReference type="Gene3D" id="3.40.50.150">
    <property type="entry name" value="Vaccinia Virus protein VP39"/>
    <property type="match status" value="1"/>
</dbReference>
<evidence type="ECO:0000256" key="5">
    <source>
        <dbReference type="ARBA" id="ARBA00022691"/>
    </source>
</evidence>
<evidence type="ECO:0000256" key="3">
    <source>
        <dbReference type="ARBA" id="ARBA00022603"/>
    </source>
</evidence>
<evidence type="ECO:0000313" key="7">
    <source>
        <dbReference type="EMBL" id="QTA87227.1"/>
    </source>
</evidence>
<evidence type="ECO:0000313" key="8">
    <source>
        <dbReference type="Proteomes" id="UP000663722"/>
    </source>
</evidence>
<dbReference type="AlphaFoldDB" id="A0A975BL08"/>
<dbReference type="EC" id="2.1.1.80" evidence="2"/>
<feature type="domain" description="CheR-type methyltransferase" evidence="6">
    <location>
        <begin position="1"/>
        <end position="276"/>
    </location>
</feature>
<keyword evidence="8" id="KW-1185">Reference proteome</keyword>